<gene>
    <name evidence="1" type="ORF">BJ997_003962</name>
</gene>
<sequence length="55" mass="5915">MAENGRHQVPPRVVLTLGLADQTEVLSAAILASNCFRGAGAHAIWLPALRANSWY</sequence>
<protein>
    <submittedName>
        <fullName evidence="1">Uncharacterized protein</fullName>
    </submittedName>
</protein>
<dbReference type="Proteomes" id="UP000561726">
    <property type="component" value="Unassembled WGS sequence"/>
</dbReference>
<evidence type="ECO:0000313" key="1">
    <source>
        <dbReference type="EMBL" id="MBB5643414.1"/>
    </source>
</evidence>
<accession>A0A7W9A047</accession>
<evidence type="ECO:0000313" key="2">
    <source>
        <dbReference type="Proteomes" id="UP000561726"/>
    </source>
</evidence>
<dbReference type="RefSeq" id="WP_160175872.1">
    <property type="nucleotide sequence ID" value="NZ_JACHBQ010000001.1"/>
</dbReference>
<organism evidence="1 2">
    <name type="scientific">Cryobacterium roopkundense</name>
    <dbReference type="NCBI Taxonomy" id="1001240"/>
    <lineage>
        <taxon>Bacteria</taxon>
        <taxon>Bacillati</taxon>
        <taxon>Actinomycetota</taxon>
        <taxon>Actinomycetes</taxon>
        <taxon>Micrococcales</taxon>
        <taxon>Microbacteriaceae</taxon>
        <taxon>Cryobacterium</taxon>
    </lineage>
</organism>
<dbReference type="AlphaFoldDB" id="A0A7W9A047"/>
<dbReference type="EMBL" id="JACHBQ010000001">
    <property type="protein sequence ID" value="MBB5643414.1"/>
    <property type="molecule type" value="Genomic_DNA"/>
</dbReference>
<reference evidence="1 2" key="1">
    <citation type="submission" date="2020-08" db="EMBL/GenBank/DDBJ databases">
        <title>Sequencing the genomes of 1000 actinobacteria strains.</title>
        <authorList>
            <person name="Klenk H.-P."/>
        </authorList>
    </citation>
    <scope>NUCLEOTIDE SEQUENCE [LARGE SCALE GENOMIC DNA]</scope>
    <source>
        <strain evidence="1 2">DSM 21065</strain>
    </source>
</reference>
<name>A0A7W9A047_9MICO</name>
<comment type="caution">
    <text evidence="1">The sequence shown here is derived from an EMBL/GenBank/DDBJ whole genome shotgun (WGS) entry which is preliminary data.</text>
</comment>
<proteinExistence type="predicted"/>